<dbReference type="PANTHER" id="PTHR42901">
    <property type="entry name" value="ALCOHOL DEHYDROGENASE"/>
    <property type="match status" value="1"/>
</dbReference>
<sequence length="295" mass="32045">MNSELKNKRVLITGVGIKPVEFVFKDITTGQPSHTSVLVDGNEYKANIGAATAFECAKAGAVVHIVARTESKLQIVKKWIEENIPGAQVEYSAVDLGDLVALQKLVASISDDLPLYWVQSVGLGAGTVQVKNDNPYLLIDDLSEDLIEAELSVLKNTVSLLRLLLPRFRKQKETRVCIVSSMSAIRSVISGSMHMAVKGAVSRFANAATIELDKDKIFVTDVRPGIVDTGMYDSEVVQETVGMMGKNYGYDYSKTNIFCAPPSSVGKTIVSALTSEAHILSINMVARGQWPHEQS</sequence>
<proteinExistence type="inferred from homology"/>
<protein>
    <recommendedName>
        <fullName evidence="5">Short-chain dehydrogenase</fullName>
    </recommendedName>
</protein>
<dbReference type="GO" id="GO:0005829">
    <property type="term" value="C:cytosol"/>
    <property type="evidence" value="ECO:0007669"/>
    <property type="project" value="TreeGrafter"/>
</dbReference>
<dbReference type="InterPro" id="IPR036291">
    <property type="entry name" value="NAD(P)-bd_dom_sf"/>
</dbReference>
<evidence type="ECO:0000256" key="1">
    <source>
        <dbReference type="ARBA" id="ARBA00006484"/>
    </source>
</evidence>
<keyword evidence="2" id="KW-0560">Oxidoreductase</keyword>
<evidence type="ECO:0000313" key="4">
    <source>
        <dbReference type="Proteomes" id="UP000179023"/>
    </source>
</evidence>
<evidence type="ECO:0000256" key="2">
    <source>
        <dbReference type="ARBA" id="ARBA00023002"/>
    </source>
</evidence>
<name>A0A1G2KLD0_9BACT</name>
<dbReference type="GO" id="GO:0016491">
    <property type="term" value="F:oxidoreductase activity"/>
    <property type="evidence" value="ECO:0007669"/>
    <property type="project" value="UniProtKB-KW"/>
</dbReference>
<comment type="caution">
    <text evidence="3">The sequence shown here is derived from an EMBL/GenBank/DDBJ whole genome shotgun (WGS) entry which is preliminary data.</text>
</comment>
<dbReference type="AlphaFoldDB" id="A0A1G2KLD0"/>
<accession>A0A1G2KLD0</accession>
<comment type="similarity">
    <text evidence="1">Belongs to the short-chain dehydrogenases/reductases (SDR) family.</text>
</comment>
<gene>
    <name evidence="3" type="ORF">A3C07_05275</name>
</gene>
<organism evidence="3 4">
    <name type="scientific">Candidatus Sungbacteria bacterium RIFCSPHIGHO2_02_FULL_47_11</name>
    <dbReference type="NCBI Taxonomy" id="1802270"/>
    <lineage>
        <taxon>Bacteria</taxon>
        <taxon>Candidatus Sungiibacteriota</taxon>
    </lineage>
</organism>
<evidence type="ECO:0000313" key="3">
    <source>
        <dbReference type="EMBL" id="OHA00064.1"/>
    </source>
</evidence>
<dbReference type="InterPro" id="IPR002347">
    <property type="entry name" value="SDR_fam"/>
</dbReference>
<dbReference type="Proteomes" id="UP000179023">
    <property type="component" value="Unassembled WGS sequence"/>
</dbReference>
<reference evidence="3 4" key="1">
    <citation type="journal article" date="2016" name="Nat. Commun.">
        <title>Thousands of microbial genomes shed light on interconnected biogeochemical processes in an aquifer system.</title>
        <authorList>
            <person name="Anantharaman K."/>
            <person name="Brown C.T."/>
            <person name="Hug L.A."/>
            <person name="Sharon I."/>
            <person name="Castelle C.J."/>
            <person name="Probst A.J."/>
            <person name="Thomas B.C."/>
            <person name="Singh A."/>
            <person name="Wilkins M.J."/>
            <person name="Karaoz U."/>
            <person name="Brodie E.L."/>
            <person name="Williams K.H."/>
            <person name="Hubbard S.S."/>
            <person name="Banfield J.F."/>
        </authorList>
    </citation>
    <scope>NUCLEOTIDE SEQUENCE [LARGE SCALE GENOMIC DNA]</scope>
</reference>
<evidence type="ECO:0008006" key="5">
    <source>
        <dbReference type="Google" id="ProtNLM"/>
    </source>
</evidence>
<dbReference type="STRING" id="1802270.A3C07_05275"/>
<dbReference type="Gene3D" id="3.40.50.720">
    <property type="entry name" value="NAD(P)-binding Rossmann-like Domain"/>
    <property type="match status" value="1"/>
</dbReference>
<dbReference type="EMBL" id="MHQI01000028">
    <property type="protein sequence ID" value="OHA00064.1"/>
    <property type="molecule type" value="Genomic_DNA"/>
</dbReference>
<dbReference type="SUPFAM" id="SSF51735">
    <property type="entry name" value="NAD(P)-binding Rossmann-fold domains"/>
    <property type="match status" value="1"/>
</dbReference>
<dbReference type="Pfam" id="PF00106">
    <property type="entry name" value="adh_short"/>
    <property type="match status" value="1"/>
</dbReference>
<dbReference type="PANTHER" id="PTHR42901:SF1">
    <property type="entry name" value="ALCOHOL DEHYDROGENASE"/>
    <property type="match status" value="1"/>
</dbReference>